<feature type="domain" description="Prephenate/arogenate dehydrogenase" evidence="2">
    <location>
        <begin position="1"/>
        <end position="314"/>
    </location>
</feature>
<dbReference type="EMBL" id="LT981265">
    <property type="protein sequence ID" value="SPC33575.1"/>
    <property type="molecule type" value="Genomic_DNA"/>
</dbReference>
<evidence type="ECO:0000256" key="1">
    <source>
        <dbReference type="ARBA" id="ARBA00023002"/>
    </source>
</evidence>
<dbReference type="GO" id="GO:0006571">
    <property type="term" value="P:tyrosine biosynthetic process"/>
    <property type="evidence" value="ECO:0007669"/>
    <property type="project" value="InterPro"/>
</dbReference>
<dbReference type="GO" id="GO:0004665">
    <property type="term" value="F:prephenate dehydrogenase (NADP+) activity"/>
    <property type="evidence" value="ECO:0007669"/>
    <property type="project" value="InterPro"/>
</dbReference>
<dbReference type="GO" id="GO:0070403">
    <property type="term" value="F:NAD+ binding"/>
    <property type="evidence" value="ECO:0007669"/>
    <property type="project" value="InterPro"/>
</dbReference>
<name>A0A2K5APL0_9ARCH</name>
<dbReference type="PANTHER" id="PTHR21363">
    <property type="entry name" value="PREPHENATE DEHYDROGENASE"/>
    <property type="match status" value="1"/>
</dbReference>
<evidence type="ECO:0000313" key="3">
    <source>
        <dbReference type="EMBL" id="SPC33575.1"/>
    </source>
</evidence>
<dbReference type="SUPFAM" id="SSF48179">
    <property type="entry name" value="6-phosphogluconate dehydrogenase C-terminal domain-like"/>
    <property type="match status" value="1"/>
</dbReference>
<dbReference type="PANTHER" id="PTHR21363:SF0">
    <property type="entry name" value="PREPHENATE DEHYDROGENASE [NADP(+)]"/>
    <property type="match status" value="1"/>
</dbReference>
<dbReference type="AlphaFoldDB" id="A0A2K5APL0"/>
<dbReference type="PROSITE" id="PS51176">
    <property type="entry name" value="PDH_ADH"/>
    <property type="match status" value="1"/>
</dbReference>
<evidence type="ECO:0000259" key="2">
    <source>
        <dbReference type="PROSITE" id="PS51176"/>
    </source>
</evidence>
<organism evidence="3 4">
    <name type="scientific">Candidatus Nitrosocaldus cavascurensis</name>
    <dbReference type="NCBI Taxonomy" id="2058097"/>
    <lineage>
        <taxon>Archaea</taxon>
        <taxon>Nitrososphaerota</taxon>
        <taxon>Nitrososphaeria</taxon>
        <taxon>Candidatus Nitrosocaldales</taxon>
        <taxon>Candidatus Nitrosocaldaceae</taxon>
        <taxon>Candidatus Nitrosocaldus</taxon>
    </lineage>
</organism>
<dbReference type="GeneID" id="41594479"/>
<gene>
    <name evidence="3" type="ORF">NCAV_0381</name>
</gene>
<dbReference type="InterPro" id="IPR050812">
    <property type="entry name" value="Preph/Arog_dehydrog"/>
</dbReference>
<protein>
    <submittedName>
        <fullName evidence="3">Prephenate dehydrogenase</fullName>
    </submittedName>
</protein>
<dbReference type="KEGG" id="ncv:NCAV_0381"/>
<dbReference type="GO" id="GO:0008977">
    <property type="term" value="F:prephenate dehydrogenase (NAD+) activity"/>
    <property type="evidence" value="ECO:0007669"/>
    <property type="project" value="InterPro"/>
</dbReference>
<keyword evidence="1" id="KW-0560">Oxidoreductase</keyword>
<dbReference type="InterPro" id="IPR036291">
    <property type="entry name" value="NAD(P)-bd_dom_sf"/>
</dbReference>
<dbReference type="SUPFAM" id="SSF51735">
    <property type="entry name" value="NAD(P)-binding Rossmann-fold domains"/>
    <property type="match status" value="1"/>
</dbReference>
<accession>A0A2K5APL0</accession>
<dbReference type="InterPro" id="IPR046825">
    <property type="entry name" value="PDH_C"/>
</dbReference>
<dbReference type="InterPro" id="IPR046826">
    <property type="entry name" value="PDH_N"/>
</dbReference>
<dbReference type="RefSeq" id="WP_103287590.1">
    <property type="nucleotide sequence ID" value="NZ_LT981265.1"/>
</dbReference>
<sequence length="337" mass="38058">MKITIIGAGGRMGSWFTRYFYMRGYSLYINDIDDNALQALSSILLEGKDVAGGGREVEGRGERGEERITIVNSSLLNDVKSNYTSSSTYTILNNSDLIMLSLPMDMMPKAIYRVARYMHRGSILVEISSLKHDVHRALRDAVERYGVKPLSLHPLFGPGADINASNRFVLIPVIDGMEEENIAREIFPNATLIRVDDVDEHDRAMALVLGMVYAMNVAFAGLLDCKDIALCKELAGSTFTLQSLIFEGILNDDPRLFSSLLMNRHVKRYLKRFIAGNEHLLSCIDTRDRDALERIYNKVKHKIASCTDIEGSYRLMYMLLKEISGKRWVEGMKERGE</sequence>
<dbReference type="InterPro" id="IPR008927">
    <property type="entry name" value="6-PGluconate_DH-like_C_sf"/>
</dbReference>
<reference evidence="4" key="1">
    <citation type="submission" date="2018-01" db="EMBL/GenBank/DDBJ databases">
        <authorList>
            <person name="Kerou L M."/>
        </authorList>
    </citation>
    <scope>NUCLEOTIDE SEQUENCE [LARGE SCALE GENOMIC DNA]</scope>
    <source>
        <strain evidence="4">SCU2</strain>
    </source>
</reference>
<proteinExistence type="predicted"/>
<dbReference type="Proteomes" id="UP000236248">
    <property type="component" value="Chromosome NCAV"/>
</dbReference>
<dbReference type="Gene3D" id="1.10.3660.10">
    <property type="entry name" value="6-phosphogluconate dehydrogenase C-terminal like domain"/>
    <property type="match status" value="1"/>
</dbReference>
<dbReference type="Pfam" id="PF20463">
    <property type="entry name" value="PDH_C"/>
    <property type="match status" value="1"/>
</dbReference>
<dbReference type="Gene3D" id="3.40.50.720">
    <property type="entry name" value="NAD(P)-binding Rossmann-like Domain"/>
    <property type="match status" value="1"/>
</dbReference>
<dbReference type="InterPro" id="IPR003099">
    <property type="entry name" value="Prephen_DH"/>
</dbReference>
<evidence type="ECO:0000313" key="4">
    <source>
        <dbReference type="Proteomes" id="UP000236248"/>
    </source>
</evidence>
<dbReference type="Pfam" id="PF02153">
    <property type="entry name" value="PDH_N"/>
    <property type="match status" value="1"/>
</dbReference>
<keyword evidence="4" id="KW-1185">Reference proteome</keyword>